<keyword evidence="3" id="KW-1003">Cell membrane</keyword>
<feature type="transmembrane region" description="Helical" evidence="7">
    <location>
        <begin position="412"/>
        <end position="432"/>
    </location>
</feature>
<dbReference type="AlphaFoldDB" id="A0A3B1BYI1"/>
<keyword evidence="5 7" id="KW-1133">Transmembrane helix</keyword>
<feature type="transmembrane region" description="Helical" evidence="7">
    <location>
        <begin position="259"/>
        <end position="287"/>
    </location>
</feature>
<comment type="similarity">
    <text evidence="2">Belongs to the UPF0718 family.</text>
</comment>
<evidence type="ECO:0000313" key="8">
    <source>
        <dbReference type="EMBL" id="VAX23366.1"/>
    </source>
</evidence>
<name>A0A3B1BYI1_9ZZZZ</name>
<dbReference type="GO" id="GO:0005886">
    <property type="term" value="C:plasma membrane"/>
    <property type="evidence" value="ECO:0007669"/>
    <property type="project" value="UniProtKB-SubCell"/>
</dbReference>
<gene>
    <name evidence="8" type="ORF">MNBD_IGNAVI01-370</name>
</gene>
<feature type="transmembrane region" description="Helical" evidence="7">
    <location>
        <begin position="337"/>
        <end position="362"/>
    </location>
</feature>
<feature type="transmembrane region" description="Helical" evidence="7">
    <location>
        <begin position="148"/>
        <end position="170"/>
    </location>
</feature>
<organism evidence="8">
    <name type="scientific">hydrothermal vent metagenome</name>
    <dbReference type="NCBI Taxonomy" id="652676"/>
    <lineage>
        <taxon>unclassified sequences</taxon>
        <taxon>metagenomes</taxon>
        <taxon>ecological metagenomes</taxon>
    </lineage>
</organism>
<feature type="transmembrane region" description="Helical" evidence="7">
    <location>
        <begin position="83"/>
        <end position="108"/>
    </location>
</feature>
<sequence>MNWKEQYKSVLWITGFFLFAYFMPLDNDKFDAAIYDALELTKWYAQEHVLLCLVPAFFIAGTIAVFISQASVVKYFGAKAKKWVAYLVASVSGSILAVCSCTVLPLFTSIHKRGAGLGPAIAFLYSGPAINILAIILTARILGMELGVARVIGAVVFSVVIGLIMAFIYRKEEAEKAKKQLAMPDIPEERPMWQTASHFFILVAILVFATWGKPDTNSGVFAWMAAHKWIITGAFGILLSLSLVFILKLNKIFVTLGTIAVAVLGFAFPDTPLVAYTAAIVILTLLLSFAKNEPNEWLGESWDLAKQILPLLGAGVLVAGFLLGRPGGGHGIIPNEWISSLVGGNSLFSNFFASIVAAFMYFATLTEVPILQGLMHSGMGQGPALALLLAGPALSLPNMLVIRKVIGTQKTIVYVVLVVIMATISGLIYGNIV</sequence>
<proteinExistence type="inferred from homology"/>
<comment type="subcellular location">
    <subcellularLocation>
        <location evidence="1">Cell membrane</location>
        <topology evidence="1">Multi-pass membrane protein</topology>
    </subcellularLocation>
</comment>
<evidence type="ECO:0000256" key="5">
    <source>
        <dbReference type="ARBA" id="ARBA00022989"/>
    </source>
</evidence>
<evidence type="ECO:0000256" key="1">
    <source>
        <dbReference type="ARBA" id="ARBA00004651"/>
    </source>
</evidence>
<feature type="transmembrane region" description="Helical" evidence="7">
    <location>
        <begin position="49"/>
        <end position="71"/>
    </location>
</feature>
<evidence type="ECO:0000256" key="2">
    <source>
        <dbReference type="ARBA" id="ARBA00006386"/>
    </source>
</evidence>
<accession>A0A3B1BYI1</accession>
<dbReference type="InterPro" id="IPR005524">
    <property type="entry name" value="DUF318"/>
</dbReference>
<dbReference type="Pfam" id="PF03773">
    <property type="entry name" value="ArsP_1"/>
    <property type="match status" value="1"/>
</dbReference>
<reference evidence="8" key="1">
    <citation type="submission" date="2018-06" db="EMBL/GenBank/DDBJ databases">
        <authorList>
            <person name="Zhirakovskaya E."/>
        </authorList>
    </citation>
    <scope>NUCLEOTIDE SEQUENCE</scope>
</reference>
<feature type="transmembrane region" description="Helical" evidence="7">
    <location>
        <begin position="120"/>
        <end position="142"/>
    </location>
</feature>
<protein>
    <submittedName>
        <fullName evidence="8">Uncharacterized membrane protein, YraQ family</fullName>
    </submittedName>
</protein>
<feature type="transmembrane region" description="Helical" evidence="7">
    <location>
        <begin position="191"/>
        <end position="209"/>
    </location>
</feature>
<feature type="transmembrane region" description="Helical" evidence="7">
    <location>
        <begin position="382"/>
        <end position="400"/>
    </location>
</feature>
<feature type="transmembrane region" description="Helical" evidence="7">
    <location>
        <begin position="6"/>
        <end position="23"/>
    </location>
</feature>
<keyword evidence="6 7" id="KW-0472">Membrane</keyword>
<dbReference type="EMBL" id="UOGD01000250">
    <property type="protein sequence ID" value="VAX23366.1"/>
    <property type="molecule type" value="Genomic_DNA"/>
</dbReference>
<evidence type="ECO:0000256" key="7">
    <source>
        <dbReference type="SAM" id="Phobius"/>
    </source>
</evidence>
<feature type="transmembrane region" description="Helical" evidence="7">
    <location>
        <begin position="307"/>
        <end position="325"/>
    </location>
</feature>
<evidence type="ECO:0000256" key="3">
    <source>
        <dbReference type="ARBA" id="ARBA00022475"/>
    </source>
</evidence>
<feature type="transmembrane region" description="Helical" evidence="7">
    <location>
        <begin position="229"/>
        <end position="247"/>
    </location>
</feature>
<evidence type="ECO:0000256" key="4">
    <source>
        <dbReference type="ARBA" id="ARBA00022692"/>
    </source>
</evidence>
<dbReference type="PANTHER" id="PTHR43299">
    <property type="entry name" value="UPF0718 PROTEIN YRAQ"/>
    <property type="match status" value="1"/>
</dbReference>
<keyword evidence="4 7" id="KW-0812">Transmembrane</keyword>
<dbReference type="PANTHER" id="PTHR43299:SF1">
    <property type="entry name" value="UPF0718 PROTEIN YRAQ"/>
    <property type="match status" value="1"/>
</dbReference>
<evidence type="ECO:0000256" key="6">
    <source>
        <dbReference type="ARBA" id="ARBA00023136"/>
    </source>
</evidence>